<dbReference type="RefSeq" id="WP_263952401.1">
    <property type="nucleotide sequence ID" value="NZ_JAOYFC010000001.1"/>
</dbReference>
<proteinExistence type="predicted"/>
<dbReference type="EMBL" id="JAOYFC010000001">
    <property type="protein sequence ID" value="MCV6823561.1"/>
    <property type="molecule type" value="Genomic_DNA"/>
</dbReference>
<comment type="caution">
    <text evidence="1">The sequence shown here is derived from an EMBL/GenBank/DDBJ whole genome shotgun (WGS) entry which is preliminary data.</text>
</comment>
<keyword evidence="2" id="KW-1185">Reference proteome</keyword>
<evidence type="ECO:0000313" key="1">
    <source>
        <dbReference type="EMBL" id="MCV6823561.1"/>
    </source>
</evidence>
<dbReference type="Proteomes" id="UP001208041">
    <property type="component" value="Unassembled WGS sequence"/>
</dbReference>
<organism evidence="1 2">
    <name type="scientific">Halocynthiibacter halioticoli</name>
    <dbReference type="NCBI Taxonomy" id="2986804"/>
    <lineage>
        <taxon>Bacteria</taxon>
        <taxon>Pseudomonadati</taxon>
        <taxon>Pseudomonadota</taxon>
        <taxon>Alphaproteobacteria</taxon>
        <taxon>Rhodobacterales</taxon>
        <taxon>Paracoccaceae</taxon>
        <taxon>Halocynthiibacter</taxon>
    </lineage>
</organism>
<sequence>MNRFKIVAIGLGLTIVAAVSSLDLLDTNETASKGLEDFIRGLPENPNDIEKILETSTLDGALSEVTNHHLEVLFSSEPFADALALEIRKNARVIDNIPESELSRFFSDFLMSWSQVKTAQGIKRLPLDEQRNFHLSNAKFLTNLSAADCVAFVQGHTPLNRLESVVKNASIESDLQVLTNIFALERASIFAELNDSPKYIPLTEFEKQSADTAISNVLSTKLEQLANGDELLEAAKFPENAPDNDLCEFVILTLETVVEVPGQLGDLVVKRYSEAQES</sequence>
<reference evidence="1" key="1">
    <citation type="submission" date="2022-10" db="EMBL/GenBank/DDBJ databases">
        <authorList>
            <person name="Yue Y."/>
        </authorList>
    </citation>
    <scope>NUCLEOTIDE SEQUENCE</scope>
    <source>
        <strain evidence="1">Z654</strain>
    </source>
</reference>
<dbReference type="AlphaFoldDB" id="A0AAE3IZW0"/>
<name>A0AAE3IZW0_9RHOB</name>
<evidence type="ECO:0000313" key="2">
    <source>
        <dbReference type="Proteomes" id="UP001208041"/>
    </source>
</evidence>
<accession>A0AAE3IZW0</accession>
<gene>
    <name evidence="1" type="ORF">OH136_03245</name>
</gene>
<protein>
    <submittedName>
        <fullName evidence="1">Uncharacterized protein</fullName>
    </submittedName>
</protein>